<dbReference type="RefSeq" id="WP_091873516.1">
    <property type="nucleotide sequence ID" value="NZ_FOLD01000007.1"/>
</dbReference>
<dbReference type="InterPro" id="IPR007890">
    <property type="entry name" value="CHASE2"/>
</dbReference>
<feature type="domain" description="CHASE2" evidence="2">
    <location>
        <begin position="44"/>
        <end position="392"/>
    </location>
</feature>
<feature type="transmembrane region" description="Helical" evidence="1">
    <location>
        <begin position="24"/>
        <end position="45"/>
    </location>
</feature>
<organism evidence="3 4">
    <name type="scientific">Massilia yuzhufengensis</name>
    <dbReference type="NCBI Taxonomy" id="1164594"/>
    <lineage>
        <taxon>Bacteria</taxon>
        <taxon>Pseudomonadati</taxon>
        <taxon>Pseudomonadota</taxon>
        <taxon>Betaproteobacteria</taxon>
        <taxon>Burkholderiales</taxon>
        <taxon>Oxalobacteraceae</taxon>
        <taxon>Telluria group</taxon>
        <taxon>Massilia</taxon>
    </lineage>
</organism>
<feature type="transmembrane region" description="Helical" evidence="1">
    <location>
        <begin position="373"/>
        <end position="394"/>
    </location>
</feature>
<evidence type="ECO:0000313" key="3">
    <source>
        <dbReference type="EMBL" id="SFC51270.1"/>
    </source>
</evidence>
<accession>A0A1I1K0X1</accession>
<sequence>MHQGERRQLSALPLPGASARRAKFWRLFVIYLALGLACAWLSQWLPVAEAGKRVATRIWGPVLTDSYPTTGRDQVTVMLIDDKDLREYGEVWPVSLGFHERRLLELLKYRPKAVFFDIVFLDDRKDPDLAGFIDAACKARQAGVPVFVGSFGNAGFAPSRTEAAMLTRRVTLDGRMAPCIEAAYLNLRIDGYDQSVWEYDVDIPAQSVGGLAPVAAQRFPSPAARLYQVEHRLDPHVAAEPMALVWGTASDPRNLEWLNSDLRPGGPGPACSASWEWTRVLPVGKADAPICPYQQLLPMRTLKRTHGLDSQQLDEAIRNKYIIYGTHLQSNGDVILAPYHGRIAGAFLHAMALDNLLSFEGAPKAGGDFGQPWFGAASGFTLFAVAVISALIAAKNAFEIPAALRSLASGWLSAWRPGAVFPGQALPRAVGGQLALGAKHLLLWLIPQALVGVAYFVAIAILVPVSYFLLKLGPLVWIEFVLFPIGMDFLQLGDKADEWRAQATQYLRGLGQAIQAPRSEAADILAKSSHEDASV</sequence>
<evidence type="ECO:0000256" key="1">
    <source>
        <dbReference type="SAM" id="Phobius"/>
    </source>
</evidence>
<protein>
    <submittedName>
        <fullName evidence="3">Sensor domain CHASE2-containing protein</fullName>
    </submittedName>
</protein>
<evidence type="ECO:0000313" key="4">
    <source>
        <dbReference type="Proteomes" id="UP000198639"/>
    </source>
</evidence>
<gene>
    <name evidence="3" type="ORF">SAMN05216204_10715</name>
</gene>
<name>A0A1I1K0X1_9BURK</name>
<dbReference type="OrthoDB" id="7348688at2"/>
<dbReference type="EMBL" id="FOLD01000007">
    <property type="protein sequence ID" value="SFC51270.1"/>
    <property type="molecule type" value="Genomic_DNA"/>
</dbReference>
<reference evidence="4" key="1">
    <citation type="submission" date="2016-10" db="EMBL/GenBank/DDBJ databases">
        <authorList>
            <person name="Varghese N."/>
            <person name="Submissions S."/>
        </authorList>
    </citation>
    <scope>NUCLEOTIDE SEQUENCE [LARGE SCALE GENOMIC DNA]</scope>
    <source>
        <strain evidence="4">CGMCC 1.12041</strain>
    </source>
</reference>
<keyword evidence="1" id="KW-0812">Transmembrane</keyword>
<feature type="transmembrane region" description="Helical" evidence="1">
    <location>
        <begin position="441"/>
        <end position="462"/>
    </location>
</feature>
<dbReference type="Pfam" id="PF05226">
    <property type="entry name" value="CHASE2"/>
    <property type="match status" value="1"/>
</dbReference>
<dbReference type="Proteomes" id="UP000198639">
    <property type="component" value="Unassembled WGS sequence"/>
</dbReference>
<evidence type="ECO:0000259" key="2">
    <source>
        <dbReference type="SMART" id="SM01080"/>
    </source>
</evidence>
<keyword evidence="4" id="KW-1185">Reference proteome</keyword>
<keyword evidence="1" id="KW-0472">Membrane</keyword>
<keyword evidence="1" id="KW-1133">Transmembrane helix</keyword>
<dbReference type="STRING" id="1164594.SAMN05216204_10715"/>
<dbReference type="AlphaFoldDB" id="A0A1I1K0X1"/>
<dbReference type="SMART" id="SM01080">
    <property type="entry name" value="CHASE2"/>
    <property type="match status" value="1"/>
</dbReference>
<proteinExistence type="predicted"/>